<dbReference type="EMBL" id="FOPW01000017">
    <property type="protein sequence ID" value="SFH83576.1"/>
    <property type="molecule type" value="Genomic_DNA"/>
</dbReference>
<dbReference type="EMBL" id="SOFE01000029">
    <property type="protein sequence ID" value="TFB81838.1"/>
    <property type="molecule type" value="Genomic_DNA"/>
</dbReference>
<dbReference type="InterPro" id="IPR013324">
    <property type="entry name" value="RNA_pol_sigma_r3/r4-like"/>
</dbReference>
<evidence type="ECO:0000313" key="10">
    <source>
        <dbReference type="Proteomes" id="UP000297963"/>
    </source>
</evidence>
<evidence type="ECO:0000313" key="8">
    <source>
        <dbReference type="EMBL" id="TFB81838.1"/>
    </source>
</evidence>
<keyword evidence="9" id="KW-1185">Reference proteome</keyword>
<dbReference type="InterPro" id="IPR007630">
    <property type="entry name" value="RNA_pol_sigma70_r4"/>
</dbReference>
<dbReference type="Pfam" id="PF04545">
    <property type="entry name" value="Sigma70_r4"/>
    <property type="match status" value="1"/>
</dbReference>
<evidence type="ECO:0000256" key="1">
    <source>
        <dbReference type="ARBA" id="ARBA00023015"/>
    </source>
</evidence>
<evidence type="ECO:0000256" key="5">
    <source>
        <dbReference type="SAM" id="MobiDB-lite"/>
    </source>
</evidence>
<evidence type="ECO:0000256" key="4">
    <source>
        <dbReference type="ARBA" id="ARBA00023163"/>
    </source>
</evidence>
<accession>A0A1I3DAA2</accession>
<dbReference type="InterPro" id="IPR036388">
    <property type="entry name" value="WH-like_DNA-bd_sf"/>
</dbReference>
<protein>
    <submittedName>
        <fullName evidence="7">RNA polymerase sigma factor, sigma-70 family</fullName>
    </submittedName>
    <submittedName>
        <fullName evidence="8">Sigma-70 family RNA polymerase sigma factor</fullName>
    </submittedName>
</protein>
<sequence length="262" mass="27855">MAMPATLQTNIVPPAPYGVRLESDVHARLILRIVHGRRPTATEDERKQGTAARSDLLTAYLPWIKARATATSPSAQASEDRAAKAYLLCVEALAKYDPFKGVPLGAYLILQRATSGERVTLAGMPLDQFTRKQRRSAVQNGQPISRPASLGAPVGGVDGLSIEDGAPSQADGPQELAERSELSAAIAEALGELTERQRDLMISRFGLGGGAPMELKEIGLLMGMNVPSVSKAVNRVLAQIRKASPQLKAHLDAFGAIETATV</sequence>
<keyword evidence="2" id="KW-0731">Sigma factor</keyword>
<evidence type="ECO:0000313" key="7">
    <source>
        <dbReference type="EMBL" id="SFH83576.1"/>
    </source>
</evidence>
<organism evidence="8 10">
    <name type="scientific">Cryobacterium levicorallinum</name>
    <dbReference type="NCBI Taxonomy" id="995038"/>
    <lineage>
        <taxon>Bacteria</taxon>
        <taxon>Bacillati</taxon>
        <taxon>Actinomycetota</taxon>
        <taxon>Actinomycetes</taxon>
        <taxon>Micrococcales</taxon>
        <taxon>Microbacteriaceae</taxon>
        <taxon>Cryobacterium</taxon>
    </lineage>
</organism>
<evidence type="ECO:0000259" key="6">
    <source>
        <dbReference type="Pfam" id="PF04545"/>
    </source>
</evidence>
<dbReference type="InterPro" id="IPR014284">
    <property type="entry name" value="RNA_pol_sigma-70_dom"/>
</dbReference>
<evidence type="ECO:0000313" key="9">
    <source>
        <dbReference type="Proteomes" id="UP000199681"/>
    </source>
</evidence>
<evidence type="ECO:0000256" key="2">
    <source>
        <dbReference type="ARBA" id="ARBA00023082"/>
    </source>
</evidence>
<comment type="caution">
    <text evidence="8">The sequence shown here is derived from an EMBL/GenBank/DDBJ whole genome shotgun (WGS) entry which is preliminary data.</text>
</comment>
<dbReference type="Proteomes" id="UP000199681">
    <property type="component" value="Unassembled WGS sequence"/>
</dbReference>
<reference evidence="8 10" key="2">
    <citation type="submission" date="2019-03" db="EMBL/GenBank/DDBJ databases">
        <title>Genomics of glacier-inhabiting Cryobacterium strains.</title>
        <authorList>
            <person name="Liu Q."/>
            <person name="Xin Y.-H."/>
        </authorList>
    </citation>
    <scope>NUCLEOTIDE SEQUENCE [LARGE SCALE GENOMIC DNA]</scope>
    <source>
        <strain evidence="8 10">Hh34</strain>
    </source>
</reference>
<keyword evidence="4" id="KW-0804">Transcription</keyword>
<reference evidence="7 9" key="1">
    <citation type="submission" date="2016-10" db="EMBL/GenBank/DDBJ databases">
        <authorList>
            <person name="Varghese N."/>
            <person name="Submissions S."/>
        </authorList>
    </citation>
    <scope>NUCLEOTIDE SEQUENCE [LARGE SCALE GENOMIC DNA]</scope>
    <source>
        <strain evidence="7 9">GMCC 1.11211</strain>
    </source>
</reference>
<feature type="domain" description="RNA polymerase sigma-70 region 4" evidence="6">
    <location>
        <begin position="189"/>
        <end position="242"/>
    </location>
</feature>
<dbReference type="STRING" id="995038.SAMN05216274_11717"/>
<gene>
    <name evidence="8" type="ORF">E3O11_16310</name>
    <name evidence="7" type="ORF">SAMN05216274_11717</name>
</gene>
<proteinExistence type="predicted"/>
<dbReference type="SUPFAM" id="SSF88659">
    <property type="entry name" value="Sigma3 and sigma4 domains of RNA polymerase sigma factors"/>
    <property type="match status" value="1"/>
</dbReference>
<dbReference type="Gene3D" id="1.10.10.10">
    <property type="entry name" value="Winged helix-like DNA-binding domain superfamily/Winged helix DNA-binding domain"/>
    <property type="match status" value="1"/>
</dbReference>
<feature type="region of interest" description="Disordered" evidence="5">
    <location>
        <begin position="132"/>
        <end position="153"/>
    </location>
</feature>
<dbReference type="NCBIfam" id="TIGR02937">
    <property type="entry name" value="sigma70-ECF"/>
    <property type="match status" value="1"/>
</dbReference>
<dbReference type="AlphaFoldDB" id="A0A1I3DAA2"/>
<dbReference type="GO" id="GO:0006352">
    <property type="term" value="P:DNA-templated transcription initiation"/>
    <property type="evidence" value="ECO:0007669"/>
    <property type="project" value="InterPro"/>
</dbReference>
<dbReference type="GO" id="GO:0003677">
    <property type="term" value="F:DNA binding"/>
    <property type="evidence" value="ECO:0007669"/>
    <property type="project" value="UniProtKB-KW"/>
</dbReference>
<dbReference type="Proteomes" id="UP000297963">
    <property type="component" value="Unassembled WGS sequence"/>
</dbReference>
<keyword evidence="1" id="KW-0805">Transcription regulation</keyword>
<dbReference type="GO" id="GO:0016987">
    <property type="term" value="F:sigma factor activity"/>
    <property type="evidence" value="ECO:0007669"/>
    <property type="project" value="UniProtKB-KW"/>
</dbReference>
<keyword evidence="3" id="KW-0238">DNA-binding</keyword>
<dbReference type="RefSeq" id="WP_092451865.1">
    <property type="nucleotide sequence ID" value="NZ_BKAC01000020.1"/>
</dbReference>
<dbReference type="PANTHER" id="PTHR30385">
    <property type="entry name" value="SIGMA FACTOR F FLAGELLAR"/>
    <property type="match status" value="1"/>
</dbReference>
<name>A0A1I3DAA2_9MICO</name>
<evidence type="ECO:0000256" key="3">
    <source>
        <dbReference type="ARBA" id="ARBA00023125"/>
    </source>
</evidence>